<reference evidence="1 2" key="1">
    <citation type="submission" date="2023-07" db="EMBL/GenBank/DDBJ databases">
        <title>Genomic Encyclopedia of Type Strains, Phase IV (KMG-IV): sequencing the most valuable type-strain genomes for metagenomic binning, comparative biology and taxonomic classification.</title>
        <authorList>
            <person name="Goeker M."/>
        </authorList>
    </citation>
    <scope>NUCLEOTIDE SEQUENCE [LARGE SCALE GENOMIC DNA]</scope>
    <source>
        <strain evidence="1 2">DSM 19562</strain>
    </source>
</reference>
<dbReference type="EMBL" id="JAUSVV010000003">
    <property type="protein sequence ID" value="MDQ0442278.1"/>
    <property type="molecule type" value="Genomic_DNA"/>
</dbReference>
<dbReference type="InterPro" id="IPR010845">
    <property type="entry name" value="FlaF"/>
</dbReference>
<evidence type="ECO:0000313" key="2">
    <source>
        <dbReference type="Proteomes" id="UP001236369"/>
    </source>
</evidence>
<accession>A0ABU0HIX7</accession>
<dbReference type="NCBIfam" id="NF009435">
    <property type="entry name" value="PRK12794.1"/>
    <property type="match status" value="1"/>
</dbReference>
<dbReference type="Pfam" id="PF07309">
    <property type="entry name" value="FlaF"/>
    <property type="match status" value="1"/>
</dbReference>
<name>A0ABU0HIX7_9HYPH</name>
<organism evidence="1 2">
    <name type="scientific">Methylobacterium persicinum</name>
    <dbReference type="NCBI Taxonomy" id="374426"/>
    <lineage>
        <taxon>Bacteria</taxon>
        <taxon>Pseudomonadati</taxon>
        <taxon>Pseudomonadota</taxon>
        <taxon>Alphaproteobacteria</taxon>
        <taxon>Hyphomicrobiales</taxon>
        <taxon>Methylobacteriaceae</taxon>
        <taxon>Methylobacterium</taxon>
    </lineage>
</organism>
<dbReference type="Proteomes" id="UP001236369">
    <property type="component" value="Unassembled WGS sequence"/>
</dbReference>
<comment type="caution">
    <text evidence="1">The sequence shown here is derived from an EMBL/GenBank/DDBJ whole genome shotgun (WGS) entry which is preliminary data.</text>
</comment>
<keyword evidence="1" id="KW-0966">Cell projection</keyword>
<evidence type="ECO:0000313" key="1">
    <source>
        <dbReference type="EMBL" id="MDQ0442278.1"/>
    </source>
</evidence>
<protein>
    <submittedName>
        <fullName evidence="1">Flagellar protein FlaF</fullName>
    </submittedName>
</protein>
<sequence length="105" mass="11561">MTPREAEAAVLTKAAQRLQIVRDDWANQTAELVPALNFNQKLWTILATASTEQDSPLPPEMKQSMVNLATFVFRRSIETMAEPAPEKLTAIININLNLAAGLSGR</sequence>
<gene>
    <name evidence="1" type="ORF">QO016_001772</name>
</gene>
<keyword evidence="1" id="KW-0969">Cilium</keyword>
<keyword evidence="2" id="KW-1185">Reference proteome</keyword>
<keyword evidence="1" id="KW-0282">Flagellum</keyword>
<proteinExistence type="predicted"/>